<protein>
    <submittedName>
        <fullName evidence="1">Uncharacterized protein</fullName>
    </submittedName>
</protein>
<dbReference type="Proteomes" id="UP000010824">
    <property type="component" value="Chromosome"/>
</dbReference>
<dbReference type="eggNOG" id="arCOG05312">
    <property type="taxonomic scope" value="Archaea"/>
</dbReference>
<dbReference type="RefSeq" id="WP_015285270.1">
    <property type="nucleotide sequence ID" value="NC_019943.1"/>
</dbReference>
<reference evidence="2" key="1">
    <citation type="submission" date="2011-12" db="EMBL/GenBank/DDBJ databases">
        <title>Complete sequence of Methanoregula formicicum SMSP.</title>
        <authorList>
            <person name="Lucas S."/>
            <person name="Han J."/>
            <person name="Lapidus A."/>
            <person name="Cheng J.-F."/>
            <person name="Goodwin L."/>
            <person name="Pitluck S."/>
            <person name="Peters L."/>
            <person name="Ovchinnikova G."/>
            <person name="Teshima H."/>
            <person name="Detter J.C."/>
            <person name="Han C."/>
            <person name="Tapia R."/>
            <person name="Land M."/>
            <person name="Hauser L."/>
            <person name="Kyrpides N."/>
            <person name="Ivanova N."/>
            <person name="Pagani I."/>
            <person name="Imachi H."/>
            <person name="Tamaki H."/>
            <person name="Sekiguchi Y."/>
            <person name="Kamagata Y."/>
            <person name="Cadillo-Quiroz H."/>
            <person name="Zinder S."/>
            <person name="Liu W.-T."/>
            <person name="Woyke T."/>
        </authorList>
    </citation>
    <scope>NUCLEOTIDE SEQUENCE [LARGE SCALE GENOMIC DNA]</scope>
    <source>
        <strain evidence="2">DSM 22288 / NBRC 105244 / SMSP</strain>
    </source>
</reference>
<proteinExistence type="predicted"/>
<keyword evidence="2" id="KW-1185">Reference proteome</keyword>
<dbReference type="GeneID" id="14310578"/>
<evidence type="ECO:0000313" key="1">
    <source>
        <dbReference type="EMBL" id="AGB02307.1"/>
    </source>
</evidence>
<dbReference type="AlphaFoldDB" id="L0HC48"/>
<gene>
    <name evidence="1" type="ordered locus">Metfor_1265</name>
</gene>
<sequence length="263" mass="29165">MAKQLDLPTRAFGAEPPVPDRAVLADWIAEHRGRLADLITYRLDQSLAPQLPAGIGTPCAGGRFYADRIRECIEGIAENRATGELHADTPDIIEDAAAIVVQKKDAWCAMPAPHALGIQDAYYGDADEWNDAICGIYRTLMRAMRDTGVFGHVLICEQANDPELIALAGQKVFFFSPGPDRETLADILEHQQQAAITQGRLETLFDLMNEYTVRKIFLLDPDDSAIRLARTHFDPDQIVGAGYCTDECDAYWKGVVERSVYVR</sequence>
<dbReference type="InParanoid" id="L0HC48"/>
<name>L0HC48_METFS</name>
<evidence type="ECO:0000313" key="2">
    <source>
        <dbReference type="Proteomes" id="UP000010824"/>
    </source>
</evidence>
<accession>L0HC48</accession>
<dbReference type="OrthoDB" id="117608at2157"/>
<dbReference type="HOGENOM" id="CLU_1048108_0_0_2"/>
<dbReference type="KEGG" id="mfo:Metfor_1265"/>
<reference evidence="1 2" key="2">
    <citation type="journal article" date="2014" name="Genome Announc.">
        <title>Complete Genome Sequence of Methanoregula formicica SMSPT, a Mesophilic Hydrogenotrophic Methanogen Isolated from a Methanogenic Upflow Anaerobic Sludge Blanket Reactor.</title>
        <authorList>
            <person name="Yamamoto K."/>
            <person name="Tamaki H."/>
            <person name="Cadillo-Quiroz H."/>
            <person name="Imachi H."/>
            <person name="Kyrpides N."/>
            <person name="Woyke T."/>
            <person name="Goodwin L."/>
            <person name="Zinder S.H."/>
            <person name="Kamagata Y."/>
            <person name="Liu W.T."/>
        </authorList>
    </citation>
    <scope>NUCLEOTIDE SEQUENCE [LARGE SCALE GENOMIC DNA]</scope>
    <source>
        <strain evidence="2">DSM 22288 / NBRC 105244 / SMSP</strain>
    </source>
</reference>
<dbReference type="EMBL" id="CP003167">
    <property type="protein sequence ID" value="AGB02307.1"/>
    <property type="molecule type" value="Genomic_DNA"/>
</dbReference>
<organism evidence="1 2">
    <name type="scientific">Methanoregula formicica (strain DSM 22288 / NBRC 105244 / SMSP)</name>
    <dbReference type="NCBI Taxonomy" id="593750"/>
    <lineage>
        <taxon>Archaea</taxon>
        <taxon>Methanobacteriati</taxon>
        <taxon>Methanobacteriota</taxon>
        <taxon>Stenosarchaea group</taxon>
        <taxon>Methanomicrobia</taxon>
        <taxon>Methanomicrobiales</taxon>
        <taxon>Methanoregulaceae</taxon>
        <taxon>Methanoregula</taxon>
    </lineage>
</organism>